<organism evidence="2 3">
    <name type="scientific">Floccifex porci</name>
    <dbReference type="NCBI Taxonomy" id="2606629"/>
    <lineage>
        <taxon>Bacteria</taxon>
        <taxon>Bacillati</taxon>
        <taxon>Bacillota</taxon>
        <taxon>Erysipelotrichia</taxon>
        <taxon>Erysipelotrichales</taxon>
        <taxon>Erysipelotrichaceae</taxon>
        <taxon>Floccifex</taxon>
    </lineage>
</organism>
<dbReference type="PANTHER" id="PTHR46211:SF1">
    <property type="entry name" value="GLYCEROPHOSPHODIESTER PHOSPHODIESTERASE, CYTOPLASMIC"/>
    <property type="match status" value="1"/>
</dbReference>
<feature type="domain" description="GP-PDE" evidence="1">
    <location>
        <begin position="28"/>
        <end position="267"/>
    </location>
</feature>
<proteinExistence type="predicted"/>
<dbReference type="InterPro" id="IPR030395">
    <property type="entry name" value="GP_PDE_dom"/>
</dbReference>
<dbReference type="Gene3D" id="3.20.20.190">
    <property type="entry name" value="Phosphatidylinositol (PI) phosphodiesterase"/>
    <property type="match status" value="1"/>
</dbReference>
<evidence type="ECO:0000313" key="3">
    <source>
        <dbReference type="Proteomes" id="UP000470082"/>
    </source>
</evidence>
<dbReference type="RefSeq" id="WP_154460612.1">
    <property type="nucleotide sequence ID" value="NZ_VUMM01000015.1"/>
</dbReference>
<dbReference type="GO" id="GO:0006629">
    <property type="term" value="P:lipid metabolic process"/>
    <property type="evidence" value="ECO:0007669"/>
    <property type="project" value="InterPro"/>
</dbReference>
<dbReference type="Pfam" id="PF03009">
    <property type="entry name" value="GDPD"/>
    <property type="match status" value="1"/>
</dbReference>
<protein>
    <submittedName>
        <fullName evidence="2">Glycerophosphodiester phosphodiesterase</fullName>
    </submittedName>
</protein>
<dbReference type="EMBL" id="VUMM01000015">
    <property type="protein sequence ID" value="MSS01902.1"/>
    <property type="molecule type" value="Genomic_DNA"/>
</dbReference>
<dbReference type="SUPFAM" id="SSF51695">
    <property type="entry name" value="PLC-like phosphodiesterases"/>
    <property type="match status" value="1"/>
</dbReference>
<evidence type="ECO:0000313" key="2">
    <source>
        <dbReference type="EMBL" id="MSS01902.1"/>
    </source>
</evidence>
<dbReference type="GO" id="GO:0008081">
    <property type="term" value="F:phosphoric diester hydrolase activity"/>
    <property type="evidence" value="ECO:0007669"/>
    <property type="project" value="InterPro"/>
</dbReference>
<name>A0A7X2N3N7_9FIRM</name>
<keyword evidence="3" id="KW-1185">Reference proteome</keyword>
<gene>
    <name evidence="2" type="ORF">FYJ50_07325</name>
</gene>
<dbReference type="PANTHER" id="PTHR46211">
    <property type="entry name" value="GLYCEROPHOSPHORYL DIESTER PHOSPHODIESTERASE"/>
    <property type="match status" value="1"/>
</dbReference>
<sequence length="293" mass="35098">MITLFCLYLILIKPCHLRQKEKWRILESFDYAHRGFFNEECPENSIKAFQRAIDYGYGIELDVQMTKDEQLVVFHDQSLKRMCKINSELIHLTFEQLLQYPLKQSQQRIPLLKEVLQLVNGQVPLIIEIKKEGDPIRTLKETLVLLDMYPGMYVIESFHPGVVYWLKKNRPEIIRGQLSENHYKNENLPWILRFVLTNFLTNGFTKPDFIAMDIHCQNFFTYRIMNALFRFKKVGWTIRSEEEYVFQKHRMDCIIFDSMNPKEGNYDCILQKQKTNCKRKDSSELYNNRKCEN</sequence>
<dbReference type="AlphaFoldDB" id="A0A7X2N3N7"/>
<evidence type="ECO:0000259" key="1">
    <source>
        <dbReference type="PROSITE" id="PS51704"/>
    </source>
</evidence>
<dbReference type="PROSITE" id="PS51704">
    <property type="entry name" value="GP_PDE"/>
    <property type="match status" value="1"/>
</dbReference>
<reference evidence="2 3" key="1">
    <citation type="submission" date="2019-08" db="EMBL/GenBank/DDBJ databases">
        <title>In-depth cultivation of the pig gut microbiome towards novel bacterial diversity and tailored functional studies.</title>
        <authorList>
            <person name="Wylensek D."/>
            <person name="Hitch T.C.A."/>
            <person name="Clavel T."/>
        </authorList>
    </citation>
    <scope>NUCLEOTIDE SEQUENCE [LARGE SCALE GENOMIC DNA]</scope>
    <source>
        <strain evidence="2 3">LKV-178-WT-2G</strain>
    </source>
</reference>
<comment type="caution">
    <text evidence="2">The sequence shown here is derived from an EMBL/GenBank/DDBJ whole genome shotgun (WGS) entry which is preliminary data.</text>
</comment>
<dbReference type="Proteomes" id="UP000470082">
    <property type="component" value="Unassembled WGS sequence"/>
</dbReference>
<dbReference type="InterPro" id="IPR017946">
    <property type="entry name" value="PLC-like_Pdiesterase_TIM-brl"/>
</dbReference>
<accession>A0A7X2N3N7</accession>